<evidence type="ECO:0000313" key="7">
    <source>
        <dbReference type="EMBL" id="OZI32588.1"/>
    </source>
</evidence>
<dbReference type="Pfam" id="PF03466">
    <property type="entry name" value="LysR_substrate"/>
    <property type="match status" value="1"/>
</dbReference>
<dbReference type="PROSITE" id="PS50931">
    <property type="entry name" value="HTH_LYSR"/>
    <property type="match status" value="1"/>
</dbReference>
<dbReference type="Gene3D" id="1.10.10.10">
    <property type="entry name" value="Winged helix-like DNA-binding domain superfamily/Winged helix DNA-binding domain"/>
    <property type="match status" value="1"/>
</dbReference>
<dbReference type="OrthoDB" id="8587114at2"/>
<evidence type="ECO:0000256" key="3">
    <source>
        <dbReference type="ARBA" id="ARBA00023125"/>
    </source>
</evidence>
<comment type="similarity">
    <text evidence="1">Belongs to the LysR transcriptional regulatory family.</text>
</comment>
<reference evidence="8" key="1">
    <citation type="submission" date="2017-05" db="EMBL/GenBank/DDBJ databases">
        <title>Complete and WGS of Bordetella genogroups.</title>
        <authorList>
            <person name="Spilker T."/>
            <person name="Lipuma J."/>
        </authorList>
    </citation>
    <scope>NUCLEOTIDE SEQUENCE [LARGE SCALE GENOMIC DNA]</scope>
    <source>
        <strain evidence="8">AU16122</strain>
    </source>
</reference>
<dbReference type="GO" id="GO:0003677">
    <property type="term" value="F:DNA binding"/>
    <property type="evidence" value="ECO:0007669"/>
    <property type="project" value="UniProtKB-KW"/>
</dbReference>
<dbReference type="Pfam" id="PF00126">
    <property type="entry name" value="HTH_1"/>
    <property type="match status" value="1"/>
</dbReference>
<dbReference type="FunFam" id="1.10.10.10:FF:000001">
    <property type="entry name" value="LysR family transcriptional regulator"/>
    <property type="match status" value="1"/>
</dbReference>
<accession>A0A261S5E2</accession>
<dbReference type="SUPFAM" id="SSF53850">
    <property type="entry name" value="Periplasmic binding protein-like II"/>
    <property type="match status" value="1"/>
</dbReference>
<dbReference type="PANTHER" id="PTHR30293">
    <property type="entry name" value="TRANSCRIPTIONAL REGULATORY PROTEIN NAC-RELATED"/>
    <property type="match status" value="1"/>
</dbReference>
<dbReference type="GO" id="GO:0003700">
    <property type="term" value="F:DNA-binding transcription factor activity"/>
    <property type="evidence" value="ECO:0007669"/>
    <property type="project" value="InterPro"/>
</dbReference>
<dbReference type="InterPro" id="IPR005119">
    <property type="entry name" value="LysR_subst-bd"/>
</dbReference>
<evidence type="ECO:0000313" key="8">
    <source>
        <dbReference type="Proteomes" id="UP000216020"/>
    </source>
</evidence>
<gene>
    <name evidence="7" type="ORF">CAL29_30615</name>
</gene>
<keyword evidence="2" id="KW-0805">Transcription regulation</keyword>
<keyword evidence="8" id="KW-1185">Reference proteome</keyword>
<dbReference type="Proteomes" id="UP000216020">
    <property type="component" value="Unassembled WGS sequence"/>
</dbReference>
<dbReference type="PRINTS" id="PR00039">
    <property type="entry name" value="HTHLYSR"/>
</dbReference>
<dbReference type="AlphaFoldDB" id="A0A261S5E2"/>
<feature type="domain" description="HTH lysR-type" evidence="6">
    <location>
        <begin position="1"/>
        <end position="58"/>
    </location>
</feature>
<evidence type="ECO:0000256" key="1">
    <source>
        <dbReference type="ARBA" id="ARBA00009437"/>
    </source>
</evidence>
<comment type="caution">
    <text evidence="7">The sequence shown here is derived from an EMBL/GenBank/DDBJ whole genome shotgun (WGS) entry which is preliminary data.</text>
</comment>
<dbReference type="InterPro" id="IPR036388">
    <property type="entry name" value="WH-like_DNA-bd_sf"/>
</dbReference>
<evidence type="ECO:0000256" key="5">
    <source>
        <dbReference type="ARBA" id="ARBA00023163"/>
    </source>
</evidence>
<dbReference type="EMBL" id="NEVM01000005">
    <property type="protein sequence ID" value="OZI32588.1"/>
    <property type="molecule type" value="Genomic_DNA"/>
</dbReference>
<dbReference type="InterPro" id="IPR036390">
    <property type="entry name" value="WH_DNA-bd_sf"/>
</dbReference>
<dbReference type="InterPro" id="IPR000847">
    <property type="entry name" value="LysR_HTH_N"/>
</dbReference>
<evidence type="ECO:0000256" key="2">
    <source>
        <dbReference type="ARBA" id="ARBA00023015"/>
    </source>
</evidence>
<protein>
    <submittedName>
        <fullName evidence="7">LysR family transcriptional regulator</fullName>
    </submittedName>
</protein>
<keyword evidence="5" id="KW-0804">Transcription</keyword>
<keyword evidence="3" id="KW-0238">DNA-binding</keyword>
<dbReference type="SUPFAM" id="SSF46785">
    <property type="entry name" value="Winged helix' DNA-binding domain"/>
    <property type="match status" value="1"/>
</dbReference>
<keyword evidence="4" id="KW-0010">Activator</keyword>
<sequence>MDFKRLEYFLSVAEHGSFSRAASVIGVAQPALGRQVQRLEEACGTKLFYRHGRGVALTPEGEAFRIRVLPLIRELASAMDGLADPQRAVTGLVRVGMTPTILSLMGLPLIQRMRARSPGIRLNFLSGYSGYVHEWLVDGRLDVAILHDARRSHHIGVDFLAQARLFLISHPGPDAPCNARGLPRDGPVSMAQLAQLPLALPSAAHGLRRTLESAATKAKVSLRVNYELDTLELMKAMVMAGDAHTVLALPAVEQEIRAGALVATPLGEPQLSTRLMVATSVSRPMTRAARMVVDELGATLRDALARRDLDLRIDLP</sequence>
<dbReference type="PANTHER" id="PTHR30293:SF0">
    <property type="entry name" value="NITROGEN ASSIMILATION REGULATORY PROTEIN NAC"/>
    <property type="match status" value="1"/>
</dbReference>
<proteinExistence type="inferred from homology"/>
<dbReference type="Gene3D" id="3.40.190.290">
    <property type="match status" value="1"/>
</dbReference>
<dbReference type="GO" id="GO:2000142">
    <property type="term" value="P:regulation of DNA-templated transcription initiation"/>
    <property type="evidence" value="ECO:0007669"/>
    <property type="project" value="TreeGrafter"/>
</dbReference>
<evidence type="ECO:0000256" key="4">
    <source>
        <dbReference type="ARBA" id="ARBA00023159"/>
    </source>
</evidence>
<organism evidence="7 8">
    <name type="scientific">Bordetella genomosp. 10</name>
    <dbReference type="NCBI Taxonomy" id="1416804"/>
    <lineage>
        <taxon>Bacteria</taxon>
        <taxon>Pseudomonadati</taxon>
        <taxon>Pseudomonadota</taxon>
        <taxon>Betaproteobacteria</taxon>
        <taxon>Burkholderiales</taxon>
        <taxon>Alcaligenaceae</taxon>
        <taxon>Bordetella</taxon>
    </lineage>
</organism>
<name>A0A261S5E2_9BORD</name>
<evidence type="ECO:0000259" key="6">
    <source>
        <dbReference type="PROSITE" id="PS50931"/>
    </source>
</evidence>